<keyword evidence="3 4" id="KW-0288">FMN</keyword>
<evidence type="ECO:0000259" key="6">
    <source>
        <dbReference type="Pfam" id="PF04127"/>
    </source>
</evidence>
<feature type="binding site" evidence="3">
    <location>
        <position position="379"/>
    </location>
    <ligand>
        <name>CTP</name>
        <dbReference type="ChEBI" id="CHEBI:37563"/>
    </ligand>
</feature>
<dbReference type="EMBL" id="JAGFNY010000007">
    <property type="protein sequence ID" value="MBW7569950.1"/>
    <property type="molecule type" value="Genomic_DNA"/>
</dbReference>
<dbReference type="HAMAP" id="MF_02225">
    <property type="entry name" value="CoaBC"/>
    <property type="match status" value="1"/>
</dbReference>
<feature type="binding site" evidence="3">
    <location>
        <position position="314"/>
    </location>
    <ligand>
        <name>CTP</name>
        <dbReference type="ChEBI" id="CHEBI:37563"/>
    </ligand>
</feature>
<proteinExistence type="inferred from homology"/>
<keyword evidence="3" id="KW-0479">Metal-binding</keyword>
<evidence type="ECO:0000256" key="1">
    <source>
        <dbReference type="ARBA" id="ARBA00022793"/>
    </source>
</evidence>
<dbReference type="InterPro" id="IPR005252">
    <property type="entry name" value="CoaBC"/>
</dbReference>
<feature type="active site" description="Proton donor" evidence="3">
    <location>
        <position position="158"/>
    </location>
</feature>
<accession>A0ABS7DF79</accession>
<comment type="catalytic activity">
    <reaction evidence="3 4">
        <text>(R)-4'-phosphopantothenate + L-cysteine + CTP = N-[(R)-4-phosphopantothenoyl]-L-cysteine + CMP + diphosphate + H(+)</text>
        <dbReference type="Rhea" id="RHEA:19397"/>
        <dbReference type="ChEBI" id="CHEBI:10986"/>
        <dbReference type="ChEBI" id="CHEBI:15378"/>
        <dbReference type="ChEBI" id="CHEBI:33019"/>
        <dbReference type="ChEBI" id="CHEBI:35235"/>
        <dbReference type="ChEBI" id="CHEBI:37563"/>
        <dbReference type="ChEBI" id="CHEBI:59458"/>
        <dbReference type="ChEBI" id="CHEBI:60377"/>
        <dbReference type="EC" id="6.3.2.5"/>
    </reaction>
</comment>
<dbReference type="PANTHER" id="PTHR14359:SF6">
    <property type="entry name" value="PHOSPHOPANTOTHENOYLCYSTEINE DECARBOXYLASE"/>
    <property type="match status" value="1"/>
</dbReference>
<comment type="similarity">
    <text evidence="3 4">In the C-terminal section; belongs to the PPC synthetase family.</text>
</comment>
<feature type="domain" description="Flavoprotein" evidence="5">
    <location>
        <begin position="9"/>
        <end position="178"/>
    </location>
</feature>
<keyword evidence="3 4" id="KW-0436">Ligase</keyword>
<dbReference type="InterPro" id="IPR035929">
    <property type="entry name" value="CoaB-like_sf"/>
</dbReference>
<comment type="cofactor">
    <cofactor evidence="3">
        <name>Mg(2+)</name>
        <dbReference type="ChEBI" id="CHEBI:18420"/>
    </cofactor>
</comment>
<comment type="function">
    <text evidence="4">Catalyzes two steps in the biosynthesis of coenzyme A. In the first step cysteine is conjugated to 4'-phosphopantothenate to form 4-phosphopantothenoylcysteine, in the latter compound is decarboxylated to form 4'-phosphopantotheine.</text>
</comment>
<dbReference type="Pfam" id="PF02441">
    <property type="entry name" value="Flavoprotein"/>
    <property type="match status" value="1"/>
</dbReference>
<feature type="binding site" evidence="3">
    <location>
        <begin position="342"/>
        <end position="345"/>
    </location>
    <ligand>
        <name>CTP</name>
        <dbReference type="ChEBI" id="CHEBI:37563"/>
    </ligand>
</feature>
<dbReference type="Pfam" id="PF04127">
    <property type="entry name" value="DFP"/>
    <property type="match status" value="1"/>
</dbReference>
<keyword evidence="1 3" id="KW-0210">Decarboxylase</keyword>
<evidence type="ECO:0000256" key="3">
    <source>
        <dbReference type="HAMAP-Rule" id="MF_02225"/>
    </source>
</evidence>
<evidence type="ECO:0000259" key="5">
    <source>
        <dbReference type="Pfam" id="PF02441"/>
    </source>
</evidence>
<keyword evidence="3 4" id="KW-0285">Flavoprotein</keyword>
<comment type="pathway">
    <text evidence="3 4">Cofactor biosynthesis; coenzyme A biosynthesis; CoA from (R)-pantothenate: step 3/5.</text>
</comment>
<dbReference type="SUPFAM" id="SSF102645">
    <property type="entry name" value="CoaB-like"/>
    <property type="match status" value="1"/>
</dbReference>
<keyword evidence="8" id="KW-1185">Reference proteome</keyword>
<dbReference type="InterPro" id="IPR007085">
    <property type="entry name" value="DNA/pantothenate-metab_flavo_C"/>
</dbReference>
<comment type="function">
    <text evidence="3">Catalyzes two sequential steps in the biosynthesis of coenzyme A. In the first step cysteine is conjugated to 4'-phosphopantothenate to form 4-phosphopantothenoylcysteine. In the second step the latter compound is decarboxylated to form 4'-phosphopantotheine.</text>
</comment>
<dbReference type="Gene3D" id="3.40.50.10300">
    <property type="entry name" value="CoaB-like"/>
    <property type="match status" value="1"/>
</dbReference>
<dbReference type="GO" id="GO:0004633">
    <property type="term" value="F:phosphopantothenoylcysteine decarboxylase activity"/>
    <property type="evidence" value="ECO:0007669"/>
    <property type="project" value="UniProtKB-EC"/>
</dbReference>
<dbReference type="Gene3D" id="3.40.50.1950">
    <property type="entry name" value="Flavin prenyltransferase-like"/>
    <property type="match status" value="1"/>
</dbReference>
<feature type="binding site" evidence="3">
    <location>
        <position position="375"/>
    </location>
    <ligand>
        <name>CTP</name>
        <dbReference type="ChEBI" id="CHEBI:37563"/>
    </ligand>
</feature>
<dbReference type="InterPro" id="IPR036551">
    <property type="entry name" value="Flavin_trans-like"/>
</dbReference>
<organism evidence="7 8">
    <name type="scientific">Succinivibrio faecicola</name>
    <dbReference type="NCBI Taxonomy" id="2820300"/>
    <lineage>
        <taxon>Bacteria</taxon>
        <taxon>Pseudomonadati</taxon>
        <taxon>Pseudomonadota</taxon>
        <taxon>Gammaproteobacteria</taxon>
        <taxon>Aeromonadales</taxon>
        <taxon>Succinivibrionaceae</taxon>
        <taxon>Succinivibrio</taxon>
    </lineage>
</organism>
<comment type="cofactor">
    <cofactor evidence="3">
        <name>FMN</name>
        <dbReference type="ChEBI" id="CHEBI:58210"/>
    </cofactor>
    <text evidence="3">Binds 1 FMN per subunit.</text>
</comment>
<sequence>MDTQLKNRKIVLGVTGGIAAYKACTLCRLLVKGGAQVYVVMTESATKLVGKETFEALSGHSVSVNIFEDSKDISHIALSNDADMIVVAPATANSIAKFAHGFADNMLCAVMLAANCKKVIAPAMNTNMYHNVATQENLQLLALRGMYILSPDSGDLACGTSGDGRMKEPEEIYEDILAIFSQDLEKLPHTKIGIENHQEKLPAPQQILELTQTKLLPKSFGAGFNVLITAGPTIEEIDPVRYITNHSSGKMGYALAHMAQLMGANVTLISGPVNLNVPLGVKRISVRSAVEMLNAVESYVNEADIFIGCAAVGDFRVESINKNKIKKKDGEEGLTLKLVQNPDIIATVGNREANRPFTVGFAAETDNLEENAKKKIVKKGLDMVILNDVSNKSIGFNSDDNEVSVYDKDGLVAHIEKQNKQVVATSLLELIFNAAKK</sequence>
<gene>
    <name evidence="3 7" type="primary">coaBC</name>
    <name evidence="7" type="ORF">J5V48_03475</name>
</gene>
<dbReference type="SUPFAM" id="SSF52507">
    <property type="entry name" value="Homo-oligomeric flavin-containing Cys decarboxylases, HFCD"/>
    <property type="match status" value="1"/>
</dbReference>
<dbReference type="EC" id="6.3.2.5" evidence="3"/>
<dbReference type="PANTHER" id="PTHR14359">
    <property type="entry name" value="HOMO-OLIGOMERIC FLAVIN CONTAINING CYS DECARBOXYLASE FAMILY"/>
    <property type="match status" value="1"/>
</dbReference>
<dbReference type="NCBIfam" id="TIGR00521">
    <property type="entry name" value="coaBC_dfp"/>
    <property type="match status" value="2"/>
</dbReference>
<dbReference type="EC" id="4.1.1.36" evidence="3"/>
<comment type="caution">
    <text evidence="7">The sequence shown here is derived from an EMBL/GenBank/DDBJ whole genome shotgun (WGS) entry which is preliminary data.</text>
</comment>
<reference evidence="7 8" key="1">
    <citation type="submission" date="2021-03" db="EMBL/GenBank/DDBJ databases">
        <title>Succinivibrio sp. nov. isolated from feces of cow.</title>
        <authorList>
            <person name="Choi J.-Y."/>
        </authorList>
    </citation>
    <scope>NUCLEOTIDE SEQUENCE [LARGE SCALE GENOMIC DNA]</scope>
    <source>
        <strain evidence="7 8">AGMB01872</strain>
    </source>
</reference>
<keyword evidence="3" id="KW-0511">Multifunctional enzyme</keyword>
<feature type="region of interest" description="Phosphopantothenoylcysteine decarboxylase" evidence="3">
    <location>
        <begin position="1"/>
        <end position="225"/>
    </location>
</feature>
<dbReference type="GO" id="GO:0004632">
    <property type="term" value="F:phosphopantothenate--cysteine ligase activity"/>
    <property type="evidence" value="ECO:0007669"/>
    <property type="project" value="UniProtKB-EC"/>
</dbReference>
<evidence type="ECO:0000313" key="7">
    <source>
        <dbReference type="EMBL" id="MBW7569950.1"/>
    </source>
</evidence>
<keyword evidence="3" id="KW-0460">Magnesium</keyword>
<evidence type="ECO:0000256" key="2">
    <source>
        <dbReference type="ARBA" id="ARBA00023239"/>
    </source>
</evidence>
<protein>
    <recommendedName>
        <fullName evidence="3">Coenzyme A biosynthesis bifunctional protein CoaBC</fullName>
    </recommendedName>
    <alternativeName>
        <fullName evidence="3">DNA/pantothenate metabolism flavoprotein</fullName>
    </alternativeName>
    <alternativeName>
        <fullName evidence="3">Phosphopantothenoylcysteine synthetase/decarboxylase</fullName>
        <shortName evidence="3">PPCS-PPCDC</shortName>
    </alternativeName>
    <domain>
        <recommendedName>
            <fullName evidence="3">Phosphopantothenoylcysteine decarboxylase</fullName>
            <shortName evidence="3">PPC decarboxylase</shortName>
            <shortName evidence="3">PPC-DC</shortName>
            <ecNumber evidence="3">4.1.1.36</ecNumber>
        </recommendedName>
        <alternativeName>
            <fullName evidence="3">CoaC</fullName>
        </alternativeName>
    </domain>
    <domain>
        <recommendedName>
            <fullName evidence="3">Phosphopantothenate--cysteine ligase</fullName>
            <ecNumber evidence="3">6.3.2.5</ecNumber>
        </recommendedName>
        <alternativeName>
            <fullName evidence="3">CoaB</fullName>
        </alternativeName>
        <alternativeName>
            <fullName evidence="3">Phosphopantothenoylcysteine synthetase</fullName>
            <shortName evidence="3">PPC synthetase</shortName>
            <shortName evidence="3">PPC-S</shortName>
        </alternativeName>
    </domain>
</protein>
<name>A0ABS7DF79_9GAMM</name>
<feature type="domain" description="DNA/pantothenate metabolism flavoprotein C-terminal" evidence="6">
    <location>
        <begin position="223"/>
        <end position="432"/>
    </location>
</feature>
<feature type="binding site" evidence="3">
    <location>
        <position position="361"/>
    </location>
    <ligand>
        <name>CTP</name>
        <dbReference type="ChEBI" id="CHEBI:37563"/>
    </ligand>
</feature>
<evidence type="ECO:0000256" key="4">
    <source>
        <dbReference type="RuleBase" id="RU364078"/>
    </source>
</evidence>
<comment type="similarity">
    <text evidence="3 4">In the N-terminal section; belongs to the HFCD (homo-oligomeric flavin containing Cys decarboxylase) superfamily.</text>
</comment>
<comment type="pathway">
    <text evidence="3 4">Cofactor biosynthesis; coenzyme A biosynthesis; CoA from (R)-pantothenate: step 2/5.</text>
</comment>
<feature type="binding site" evidence="3">
    <location>
        <begin position="308"/>
        <end position="310"/>
    </location>
    <ligand>
        <name>CTP</name>
        <dbReference type="ChEBI" id="CHEBI:37563"/>
    </ligand>
</feature>
<dbReference type="RefSeq" id="WP_219937169.1">
    <property type="nucleotide sequence ID" value="NZ_JAGFNY010000007.1"/>
</dbReference>
<dbReference type="Proteomes" id="UP000731465">
    <property type="component" value="Unassembled WGS sequence"/>
</dbReference>
<feature type="binding site" evidence="3">
    <location>
        <position position="324"/>
    </location>
    <ligand>
        <name>CTP</name>
        <dbReference type="ChEBI" id="CHEBI:37563"/>
    </ligand>
</feature>
<evidence type="ECO:0000313" key="8">
    <source>
        <dbReference type="Proteomes" id="UP000731465"/>
    </source>
</evidence>
<keyword evidence="2 3" id="KW-0456">Lyase</keyword>
<feature type="region of interest" description="Phosphopantothenate--cysteine ligase" evidence="3">
    <location>
        <begin position="226"/>
        <end position="437"/>
    </location>
</feature>
<dbReference type="InterPro" id="IPR003382">
    <property type="entry name" value="Flavoprotein"/>
</dbReference>
<comment type="catalytic activity">
    <reaction evidence="3 4">
        <text>N-[(R)-4-phosphopantothenoyl]-L-cysteine + H(+) = (R)-4'-phosphopantetheine + CO2</text>
        <dbReference type="Rhea" id="RHEA:16793"/>
        <dbReference type="ChEBI" id="CHEBI:15378"/>
        <dbReference type="ChEBI" id="CHEBI:16526"/>
        <dbReference type="ChEBI" id="CHEBI:59458"/>
        <dbReference type="ChEBI" id="CHEBI:61723"/>
        <dbReference type="EC" id="4.1.1.36"/>
    </reaction>
</comment>